<sequence>MSQRTVLNEPYKGLVENLAIPAEVHEVEGRRYASCATLLPIHCCNPEQVAELSEKTHHYCDVFTEQDLAAFGELAYVRLDTDTAEKVFLNRAKRILVLSSDGKLAQWRCAPTFESANQYIAGAPIVNKDGSIVSIVTVKRGNNYAVSNAEGEGGYFETSKPWETFDAGDAKFIYADKTFATREELREYVMSLPPASLASPPRPILIKGKVSRIALVDDNGRQLVHAYLSGVLTDVQYL</sequence>
<protein>
    <submittedName>
        <fullName evidence="5">Uncharacterized protein</fullName>
    </submittedName>
</protein>
<dbReference type="GO" id="GO:0016787">
    <property type="term" value="F:hydrolase activity"/>
    <property type="evidence" value="ECO:0007669"/>
    <property type="project" value="UniProtKB-KW"/>
</dbReference>
<organism evidence="5 6">
    <name type="scientific">Leptosia nina</name>
    <dbReference type="NCBI Taxonomy" id="320188"/>
    <lineage>
        <taxon>Eukaryota</taxon>
        <taxon>Metazoa</taxon>
        <taxon>Ecdysozoa</taxon>
        <taxon>Arthropoda</taxon>
        <taxon>Hexapoda</taxon>
        <taxon>Insecta</taxon>
        <taxon>Pterygota</taxon>
        <taxon>Neoptera</taxon>
        <taxon>Endopterygota</taxon>
        <taxon>Lepidoptera</taxon>
        <taxon>Glossata</taxon>
        <taxon>Ditrysia</taxon>
        <taxon>Papilionoidea</taxon>
        <taxon>Pieridae</taxon>
        <taxon>Pierinae</taxon>
        <taxon>Leptosia</taxon>
    </lineage>
</organism>
<accession>A0AAV1JWC9</accession>
<comment type="function">
    <text evidence="4">Nuclease that cleaves 2',3'-cGAMP.</text>
</comment>
<gene>
    <name evidence="5" type="ORF">LNINA_LOCUS11459</name>
</gene>
<proteinExistence type="inferred from homology"/>
<evidence type="ECO:0000256" key="4">
    <source>
        <dbReference type="HAMAP-Rule" id="MF_04143"/>
    </source>
</evidence>
<comment type="catalytic activity">
    <reaction evidence="3">
        <text>2',3'-cGAMP + H2O = Gp(2'-5')Ap(3') + H(+)</text>
        <dbReference type="Rhea" id="RHEA:59472"/>
        <dbReference type="ChEBI" id="CHEBI:15377"/>
        <dbReference type="ChEBI" id="CHEBI:15378"/>
        <dbReference type="ChEBI" id="CHEBI:143093"/>
        <dbReference type="ChEBI" id="CHEBI:143098"/>
    </reaction>
    <physiologicalReaction direction="left-to-right" evidence="3">
        <dbReference type="Rhea" id="RHEA:59473"/>
    </physiologicalReaction>
</comment>
<name>A0AAV1JWC9_9NEOP</name>
<dbReference type="EMBL" id="CAVLEF010000144">
    <property type="protein sequence ID" value="CAK1552414.1"/>
    <property type="molecule type" value="Genomic_DNA"/>
</dbReference>
<dbReference type="GO" id="GO:0061507">
    <property type="term" value="F:2',3'-cyclic GMP-AMP binding"/>
    <property type="evidence" value="ECO:0007669"/>
    <property type="project" value="UniProtKB-UniRule"/>
</dbReference>
<keyword evidence="1 4" id="KW-0540">Nuclease</keyword>
<comment type="caution">
    <text evidence="5">The sequence shown here is derived from an EMBL/GenBank/DDBJ whole genome shotgun (WGS) entry which is preliminary data.</text>
</comment>
<keyword evidence="2 4" id="KW-0378">Hydrolase</keyword>
<dbReference type="AlphaFoldDB" id="A0AAV1JWC9"/>
<keyword evidence="6" id="KW-1185">Reference proteome</keyword>
<evidence type="ECO:0000256" key="1">
    <source>
        <dbReference type="ARBA" id="ARBA00022722"/>
    </source>
</evidence>
<evidence type="ECO:0000256" key="3">
    <source>
        <dbReference type="ARBA" id="ARBA00023932"/>
    </source>
</evidence>
<dbReference type="InterPro" id="IPR006853">
    <property type="entry name" value="Poxin_vir"/>
</dbReference>
<dbReference type="Proteomes" id="UP001497472">
    <property type="component" value="Unassembled WGS sequence"/>
</dbReference>
<dbReference type="GO" id="GO:0004518">
    <property type="term" value="F:nuclease activity"/>
    <property type="evidence" value="ECO:0007669"/>
    <property type="project" value="UniProtKB-UniRule"/>
</dbReference>
<evidence type="ECO:0000313" key="5">
    <source>
        <dbReference type="EMBL" id="CAK1552414.1"/>
    </source>
</evidence>
<dbReference type="HAMAP" id="MF_04143">
    <property type="entry name" value="Poxins"/>
    <property type="match status" value="1"/>
</dbReference>
<evidence type="ECO:0000256" key="2">
    <source>
        <dbReference type="ARBA" id="ARBA00022801"/>
    </source>
</evidence>
<evidence type="ECO:0000313" key="6">
    <source>
        <dbReference type="Proteomes" id="UP001497472"/>
    </source>
</evidence>
<reference evidence="5 6" key="1">
    <citation type="submission" date="2023-11" db="EMBL/GenBank/DDBJ databases">
        <authorList>
            <person name="Okamura Y."/>
        </authorList>
    </citation>
    <scope>NUCLEOTIDE SEQUENCE [LARGE SCALE GENOMIC DNA]</scope>
</reference>